<sequence>AKEPSDVPALLIECQHVAVLSLARLTNKIERAFLACLVKSSFGPTLAGDDGVELTIEKDSAFRRSAWGCGT</sequence>
<proteinExistence type="predicted"/>
<dbReference type="OrthoDB" id="1657363at2759"/>
<reference evidence="1" key="1">
    <citation type="submission" date="2020-07" db="EMBL/GenBank/DDBJ databases">
        <title>Ethylene signaling mediates host invasion by parasitic plants.</title>
        <authorList>
            <person name="Yoshida S."/>
        </authorList>
    </citation>
    <scope>NUCLEOTIDE SEQUENCE</scope>
    <source>
        <strain evidence="1">Okayama</strain>
    </source>
</reference>
<dbReference type="Proteomes" id="UP000653305">
    <property type="component" value="Unassembled WGS sequence"/>
</dbReference>
<keyword evidence="2" id="KW-1185">Reference proteome</keyword>
<organism evidence="1 2">
    <name type="scientific">Phtheirospermum japonicum</name>
    <dbReference type="NCBI Taxonomy" id="374723"/>
    <lineage>
        <taxon>Eukaryota</taxon>
        <taxon>Viridiplantae</taxon>
        <taxon>Streptophyta</taxon>
        <taxon>Embryophyta</taxon>
        <taxon>Tracheophyta</taxon>
        <taxon>Spermatophyta</taxon>
        <taxon>Magnoliopsida</taxon>
        <taxon>eudicotyledons</taxon>
        <taxon>Gunneridae</taxon>
        <taxon>Pentapetalae</taxon>
        <taxon>asterids</taxon>
        <taxon>lamiids</taxon>
        <taxon>Lamiales</taxon>
        <taxon>Orobanchaceae</taxon>
        <taxon>Orobanchaceae incertae sedis</taxon>
        <taxon>Phtheirospermum</taxon>
    </lineage>
</organism>
<dbReference type="EMBL" id="BMAC01000587">
    <property type="protein sequence ID" value="GFP99766.1"/>
    <property type="molecule type" value="Genomic_DNA"/>
</dbReference>
<gene>
    <name evidence="1" type="ORF">PHJA_002120700</name>
</gene>
<comment type="caution">
    <text evidence="1">The sequence shown here is derived from an EMBL/GenBank/DDBJ whole genome shotgun (WGS) entry which is preliminary data.</text>
</comment>
<evidence type="ECO:0000313" key="2">
    <source>
        <dbReference type="Proteomes" id="UP000653305"/>
    </source>
</evidence>
<protein>
    <submittedName>
        <fullName evidence="1">Uncharacterized protein</fullName>
    </submittedName>
</protein>
<evidence type="ECO:0000313" key="1">
    <source>
        <dbReference type="EMBL" id="GFP99766.1"/>
    </source>
</evidence>
<feature type="non-terminal residue" evidence="1">
    <location>
        <position position="1"/>
    </location>
</feature>
<accession>A0A830CKB4</accession>
<name>A0A830CKB4_9LAMI</name>
<dbReference type="AlphaFoldDB" id="A0A830CKB4"/>